<name>A0A0R1XTE0_9LACO</name>
<feature type="domain" description="HTH lacI-type" evidence="5">
    <location>
        <begin position="2"/>
        <end position="56"/>
    </location>
</feature>
<evidence type="ECO:0000256" key="4">
    <source>
        <dbReference type="ARBA" id="ARBA00023163"/>
    </source>
</evidence>
<evidence type="ECO:0000313" key="7">
    <source>
        <dbReference type="Proteomes" id="UP000051236"/>
    </source>
</evidence>
<dbReference type="RefSeq" id="WP_057002607.1">
    <property type="nucleotide sequence ID" value="NZ_AZGA01000049.1"/>
</dbReference>
<dbReference type="Pfam" id="PF00356">
    <property type="entry name" value="LacI"/>
    <property type="match status" value="1"/>
</dbReference>
<evidence type="ECO:0000256" key="1">
    <source>
        <dbReference type="ARBA" id="ARBA00022491"/>
    </source>
</evidence>
<keyword evidence="7" id="KW-1185">Reference proteome</keyword>
<dbReference type="PROSITE" id="PS50932">
    <property type="entry name" value="HTH_LACI_2"/>
    <property type="match status" value="1"/>
</dbReference>
<dbReference type="CDD" id="cd01392">
    <property type="entry name" value="HTH_LacI"/>
    <property type="match status" value="1"/>
</dbReference>
<keyword evidence="3" id="KW-0238">DNA-binding</keyword>
<dbReference type="AlphaFoldDB" id="A0A0R1XTE0"/>
<dbReference type="InterPro" id="IPR046335">
    <property type="entry name" value="LacI/GalR-like_sensor"/>
</dbReference>
<accession>A0A0R1XTE0</accession>
<dbReference type="GO" id="GO:0000976">
    <property type="term" value="F:transcription cis-regulatory region binding"/>
    <property type="evidence" value="ECO:0007669"/>
    <property type="project" value="TreeGrafter"/>
</dbReference>
<dbReference type="SMART" id="SM00354">
    <property type="entry name" value="HTH_LACI"/>
    <property type="match status" value="1"/>
</dbReference>
<evidence type="ECO:0000256" key="2">
    <source>
        <dbReference type="ARBA" id="ARBA00023015"/>
    </source>
</evidence>
<evidence type="ECO:0000313" key="6">
    <source>
        <dbReference type="EMBL" id="KRM33527.1"/>
    </source>
</evidence>
<sequence length="330" mass="36048">MAKLADVAKLAGVSVTTVSRVINNYGSLSEKTKTKVFAAMHTLNYQPNSVARSLQGKSSRLIGLIFPGVSNPFFGELVQTLENKLSALDYRVILCNSVNNADTERAYLRMLQANQVAGIITGTHNLTIREYEHVDAPIISFDRHLGDNIPIVSSDNYAGGKLATELLIKTGATCIVMISGANRPNSPTNLRVKGYEDSLQQADLPTHVLELPFSMSPTLKRVEIRQHLTTLKPDAVFCSDDLTAILVGDVAQELGLKIPEQLKLVGYDGTRLIQDYQPQLSTVVQPIGDLADLMIQLLRQRIKDNKVQLQAQYTLPVSLHTGASVLATKA</sequence>
<dbReference type="Gene3D" id="1.10.260.40">
    <property type="entry name" value="lambda repressor-like DNA-binding domains"/>
    <property type="match status" value="1"/>
</dbReference>
<dbReference type="Proteomes" id="UP000051236">
    <property type="component" value="Unassembled WGS sequence"/>
</dbReference>
<protein>
    <submittedName>
        <fullName evidence="6">LacI family transcription regulator</fullName>
    </submittedName>
</protein>
<evidence type="ECO:0000256" key="3">
    <source>
        <dbReference type="ARBA" id="ARBA00023125"/>
    </source>
</evidence>
<dbReference type="Pfam" id="PF13377">
    <property type="entry name" value="Peripla_BP_3"/>
    <property type="match status" value="1"/>
</dbReference>
<dbReference type="InterPro" id="IPR028082">
    <property type="entry name" value="Peripla_BP_I"/>
</dbReference>
<dbReference type="GO" id="GO:0003700">
    <property type="term" value="F:DNA-binding transcription factor activity"/>
    <property type="evidence" value="ECO:0007669"/>
    <property type="project" value="TreeGrafter"/>
</dbReference>
<dbReference type="eggNOG" id="COG1609">
    <property type="taxonomic scope" value="Bacteria"/>
</dbReference>
<dbReference type="SUPFAM" id="SSF47413">
    <property type="entry name" value="lambda repressor-like DNA-binding domains"/>
    <property type="match status" value="1"/>
</dbReference>
<keyword evidence="1" id="KW-0678">Repressor</keyword>
<dbReference type="SUPFAM" id="SSF53822">
    <property type="entry name" value="Periplasmic binding protein-like I"/>
    <property type="match status" value="1"/>
</dbReference>
<keyword evidence="2" id="KW-0805">Transcription regulation</keyword>
<keyword evidence="4" id="KW-0804">Transcription</keyword>
<proteinExistence type="predicted"/>
<dbReference type="PANTHER" id="PTHR30146:SF95">
    <property type="entry name" value="RIBOSE OPERON REPRESSOR"/>
    <property type="match status" value="1"/>
</dbReference>
<organism evidence="6 7">
    <name type="scientific">Agrilactobacillus composti DSM 18527 = JCM 14202</name>
    <dbReference type="NCBI Taxonomy" id="1423734"/>
    <lineage>
        <taxon>Bacteria</taxon>
        <taxon>Bacillati</taxon>
        <taxon>Bacillota</taxon>
        <taxon>Bacilli</taxon>
        <taxon>Lactobacillales</taxon>
        <taxon>Lactobacillaceae</taxon>
        <taxon>Agrilactobacillus</taxon>
    </lineage>
</organism>
<dbReference type="InterPro" id="IPR000843">
    <property type="entry name" value="HTH_LacI"/>
</dbReference>
<reference evidence="6 7" key="1">
    <citation type="journal article" date="2015" name="Genome Announc.">
        <title>Expanding the biotechnology potential of lactobacilli through comparative genomics of 213 strains and associated genera.</title>
        <authorList>
            <person name="Sun Z."/>
            <person name="Harris H.M."/>
            <person name="McCann A."/>
            <person name="Guo C."/>
            <person name="Argimon S."/>
            <person name="Zhang W."/>
            <person name="Yang X."/>
            <person name="Jeffery I.B."/>
            <person name="Cooney J.C."/>
            <person name="Kagawa T.F."/>
            <person name="Liu W."/>
            <person name="Song Y."/>
            <person name="Salvetti E."/>
            <person name="Wrobel A."/>
            <person name="Rasinkangas P."/>
            <person name="Parkhill J."/>
            <person name="Rea M.C."/>
            <person name="O'Sullivan O."/>
            <person name="Ritari J."/>
            <person name="Douillard F.P."/>
            <person name="Paul Ross R."/>
            <person name="Yang R."/>
            <person name="Briner A.E."/>
            <person name="Felis G.E."/>
            <person name="de Vos W.M."/>
            <person name="Barrangou R."/>
            <person name="Klaenhammer T.R."/>
            <person name="Caufield P.W."/>
            <person name="Cui Y."/>
            <person name="Zhang H."/>
            <person name="O'Toole P.W."/>
        </authorList>
    </citation>
    <scope>NUCLEOTIDE SEQUENCE [LARGE SCALE GENOMIC DNA]</scope>
    <source>
        <strain evidence="6 7">DSM 18527</strain>
    </source>
</reference>
<dbReference type="Gene3D" id="3.40.50.2300">
    <property type="match status" value="2"/>
</dbReference>
<dbReference type="PANTHER" id="PTHR30146">
    <property type="entry name" value="LACI-RELATED TRANSCRIPTIONAL REPRESSOR"/>
    <property type="match status" value="1"/>
</dbReference>
<dbReference type="PRINTS" id="PR00036">
    <property type="entry name" value="HTHLACI"/>
</dbReference>
<dbReference type="InterPro" id="IPR010982">
    <property type="entry name" value="Lambda_DNA-bd_dom_sf"/>
</dbReference>
<dbReference type="CDD" id="cd06291">
    <property type="entry name" value="PBP1_Qymf-like"/>
    <property type="match status" value="1"/>
</dbReference>
<dbReference type="STRING" id="1423734.FC83_GL002778"/>
<dbReference type="PROSITE" id="PS00356">
    <property type="entry name" value="HTH_LACI_1"/>
    <property type="match status" value="1"/>
</dbReference>
<comment type="caution">
    <text evidence="6">The sequence shown here is derived from an EMBL/GenBank/DDBJ whole genome shotgun (WGS) entry which is preliminary data.</text>
</comment>
<evidence type="ECO:0000259" key="5">
    <source>
        <dbReference type="PROSITE" id="PS50932"/>
    </source>
</evidence>
<dbReference type="PATRIC" id="fig|1423734.3.peg.2823"/>
<gene>
    <name evidence="6" type="ORF">FC83_GL002778</name>
</gene>
<dbReference type="EMBL" id="AZGA01000049">
    <property type="protein sequence ID" value="KRM33527.1"/>
    <property type="molecule type" value="Genomic_DNA"/>
</dbReference>